<dbReference type="OrthoDB" id="8897581at2"/>
<keyword evidence="1" id="KW-0472">Membrane</keyword>
<evidence type="ECO:0000313" key="4">
    <source>
        <dbReference type="Proteomes" id="UP000199603"/>
    </source>
</evidence>
<evidence type="ECO:0000256" key="1">
    <source>
        <dbReference type="SAM" id="Phobius"/>
    </source>
</evidence>
<dbReference type="Pfam" id="PF20029">
    <property type="entry name" value="DUF6436"/>
    <property type="match status" value="1"/>
</dbReference>
<feature type="domain" description="DUF6436" evidence="2">
    <location>
        <begin position="72"/>
        <end position="176"/>
    </location>
</feature>
<feature type="transmembrane region" description="Helical" evidence="1">
    <location>
        <begin position="15"/>
        <end position="35"/>
    </location>
</feature>
<name>A0A1G6ST21_9GAMM</name>
<keyword evidence="1" id="KW-0812">Transmembrane</keyword>
<gene>
    <name evidence="3" type="ORF">SAMN04488509_101644</name>
</gene>
<dbReference type="EMBL" id="FNAG01000001">
    <property type="protein sequence ID" value="SDD19275.1"/>
    <property type="molecule type" value="Genomic_DNA"/>
</dbReference>
<keyword evidence="1" id="KW-1133">Transmembrane helix</keyword>
<protein>
    <recommendedName>
        <fullName evidence="2">DUF6436 domain-containing protein</fullName>
    </recommendedName>
</protein>
<reference evidence="3 4" key="1">
    <citation type="submission" date="2016-10" db="EMBL/GenBank/DDBJ databases">
        <authorList>
            <person name="de Groot N.N."/>
        </authorList>
    </citation>
    <scope>NUCLEOTIDE SEQUENCE [LARGE SCALE GENOMIC DNA]</scope>
    <source>
        <strain evidence="3 4">DSM 16957</strain>
    </source>
</reference>
<sequence>MPKPGAALSNRFRHLFGYLLLGGWLMSMGWAFWLIEGQAAHARAQLASDPLRVASIEAWGAAQGAGRIQRPLLILLPSPCACASHAGVLERLHGLAEAAGVGAARFTRGAAPSVPLPSATGAALFNAEGRLLFAGPLESPLHCSDGRSLVELVLPHAADDAPPLWAPVIDEPCACDGHYLSTRAPTDAHEYNTA</sequence>
<dbReference type="RefSeq" id="WP_143006530.1">
    <property type="nucleotide sequence ID" value="NZ_FNAG01000001.1"/>
</dbReference>
<dbReference type="InterPro" id="IPR045494">
    <property type="entry name" value="DUF6436"/>
</dbReference>
<evidence type="ECO:0000313" key="3">
    <source>
        <dbReference type="EMBL" id="SDD19275.1"/>
    </source>
</evidence>
<accession>A0A1G6ST21</accession>
<keyword evidence="4" id="KW-1185">Reference proteome</keyword>
<evidence type="ECO:0000259" key="2">
    <source>
        <dbReference type="Pfam" id="PF20029"/>
    </source>
</evidence>
<dbReference type="AlphaFoldDB" id="A0A1G6ST21"/>
<dbReference type="Proteomes" id="UP000199603">
    <property type="component" value="Unassembled WGS sequence"/>
</dbReference>
<proteinExistence type="predicted"/>
<organism evidence="3 4">
    <name type="scientific">Aquimonas voraii</name>
    <dbReference type="NCBI Taxonomy" id="265719"/>
    <lineage>
        <taxon>Bacteria</taxon>
        <taxon>Pseudomonadati</taxon>
        <taxon>Pseudomonadota</taxon>
        <taxon>Gammaproteobacteria</taxon>
        <taxon>Lysobacterales</taxon>
        <taxon>Lysobacteraceae</taxon>
        <taxon>Aquimonas</taxon>
    </lineage>
</organism>
<dbReference type="STRING" id="265719.SAMN04488509_101644"/>